<dbReference type="RefSeq" id="XP_066674283.1">
    <property type="nucleotide sequence ID" value="XM_066804510.1"/>
</dbReference>
<evidence type="ECO:0000313" key="1">
    <source>
        <dbReference type="EMBL" id="KAK8093510.1"/>
    </source>
</evidence>
<keyword evidence="2" id="KW-1185">Reference proteome</keyword>
<organism evidence="1 2">
    <name type="scientific">Apiospora hydei</name>
    <dbReference type="NCBI Taxonomy" id="1337664"/>
    <lineage>
        <taxon>Eukaryota</taxon>
        <taxon>Fungi</taxon>
        <taxon>Dikarya</taxon>
        <taxon>Ascomycota</taxon>
        <taxon>Pezizomycotina</taxon>
        <taxon>Sordariomycetes</taxon>
        <taxon>Xylariomycetidae</taxon>
        <taxon>Amphisphaeriales</taxon>
        <taxon>Apiosporaceae</taxon>
        <taxon>Apiospora</taxon>
    </lineage>
</organism>
<dbReference type="Proteomes" id="UP001433268">
    <property type="component" value="Unassembled WGS sequence"/>
</dbReference>
<dbReference type="GeneID" id="92037570"/>
<comment type="caution">
    <text evidence="1">The sequence shown here is derived from an EMBL/GenBank/DDBJ whole genome shotgun (WGS) entry which is preliminary data.</text>
</comment>
<evidence type="ECO:0000313" key="2">
    <source>
        <dbReference type="Proteomes" id="UP001433268"/>
    </source>
</evidence>
<reference evidence="1 2" key="1">
    <citation type="submission" date="2023-01" db="EMBL/GenBank/DDBJ databases">
        <title>Analysis of 21 Apiospora genomes using comparative genomics revels a genus with tremendous synthesis potential of carbohydrate active enzymes and secondary metabolites.</title>
        <authorList>
            <person name="Sorensen T."/>
        </authorList>
    </citation>
    <scope>NUCLEOTIDE SEQUENCE [LARGE SCALE GENOMIC DNA]</scope>
    <source>
        <strain evidence="1 2">CBS 114990</strain>
    </source>
</reference>
<sequence>MALSDTDKCDKEFEAFRKEVIIGGLVPTTFLLYQEGANPRTSTPATQHSDYVRLAFPKSTQEGRGLSPLWVGQEMLLSARGLLRDLGGVVRVPGEWREQRVQAARHLSGLRARETPARTDLCQFRDSKDPDRENPRLADWVEWGIAVKDPKKFRFEVVVELTTGKGDIHM</sequence>
<name>A0ABR1XA42_9PEZI</name>
<accession>A0ABR1XA42</accession>
<dbReference type="EMBL" id="JAQQWN010000002">
    <property type="protein sequence ID" value="KAK8093510.1"/>
    <property type="molecule type" value="Genomic_DNA"/>
</dbReference>
<gene>
    <name evidence="1" type="ORF">PG997_000195</name>
</gene>
<proteinExistence type="predicted"/>
<protein>
    <submittedName>
        <fullName evidence="1">Uncharacterized protein</fullName>
    </submittedName>
</protein>